<proteinExistence type="inferred from homology"/>
<dbReference type="GO" id="GO:0005634">
    <property type="term" value="C:nucleus"/>
    <property type="evidence" value="ECO:0007669"/>
    <property type="project" value="TreeGrafter"/>
</dbReference>
<dbReference type="Proteomes" id="UP000829999">
    <property type="component" value="Chromosome 10"/>
</dbReference>
<feature type="compositionally biased region" description="Basic residues" evidence="2">
    <location>
        <begin position="849"/>
        <end position="874"/>
    </location>
</feature>
<dbReference type="PROSITE" id="PS50174">
    <property type="entry name" value="G_PATCH"/>
    <property type="match status" value="1"/>
</dbReference>
<dbReference type="Pfam" id="PF07713">
    <property type="entry name" value="DUF1604"/>
    <property type="match status" value="1"/>
</dbReference>
<dbReference type="PANTHER" id="PTHR13384">
    <property type="entry name" value="G PATCH DOMAIN-CONTAINING PROTEIN 1"/>
    <property type="match status" value="1"/>
</dbReference>
<reference evidence="5" key="1">
    <citation type="submission" date="2025-08" db="UniProtKB">
        <authorList>
            <consortium name="RefSeq"/>
        </authorList>
    </citation>
    <scope>IDENTIFICATION</scope>
    <source>
        <tissue evidence="5">Whole larval tissue</tissue>
    </source>
</reference>
<feature type="region of interest" description="Disordered" evidence="2">
    <location>
        <begin position="189"/>
        <end position="211"/>
    </location>
</feature>
<feature type="region of interest" description="Disordered" evidence="2">
    <location>
        <begin position="617"/>
        <end position="661"/>
    </location>
</feature>
<sequence>MSDSDDDNDNFVRYGTALEPIEEDEVPTKRKFQQAPDQYAVDEHGRRRFHGAFTGGFSAGFGNTVGSQEGWKPSNFKSSRSEKAAFSNQRPEDFMDEEDRGEFGIAPRQVQTQREFSGQKRQHRTQYHDGPIPGEPVLHQLLRPVHETAAVRMLRAMGWREGQGMGERLSSRDKKKSKEQHKVYGCYMPPELRQAQEDQSMEESESSDSEVDFDTLFAPDDYEPYILQRKNDRFGLGYSGLSRHSVLGNLIGEYGSEPGSSKSHLLMKDKGKRVSIRGQAFGVGAFEADDEDIYAKEDMSHYDFSLDGPVQTKKNTPKKDNQKNRNVLEGFVKSTKPLPSVPTYPPPALPRDYVPAAAGARRSRFEPTTQQPRDQGLGRHELSARARGELLGETPLPPPPPETPVKDQKDLTTVLGKTINFVSTVEKTELDYIPIKDSGKEITKVFKPFIGNPEKQKRYEKYLENKGVLERDGDMDKLQEWERERELVEFEQAAKLYKPLSGVMGDRFTHASEPDDAVNPLTAVAKSTNTYGLATKEQIEAAQKGMYGVMTRQTVTWRPDPLVSKRFNVPEIGGARQQEKKEDRPKVSYSIFSYLESSVHDKDSFAAEQNKFSGSKSLTTSILPKTDKKATETPQSSTQVPQNNDPIVQSTDTNAKPTTSASITKETVTGFAKRMTVAELFLKESENTKKEGAAVTDTIQKFDRMDLYKSIFLSDTEDEEDSEKSKVNDGTDFIDVPKNVERNTSPPRGIFANIDFDEINSWRRKEPEKVAEEPTKKNESIHKFNKSVGNPPEEKNDEANEAMYGPKIPENLQKRLESEVQKDSLKETIDVDSSSSEDSWVDIKEVKNKKQKKKKSKKHKSKHKKKSKSKKKDR</sequence>
<evidence type="ECO:0000313" key="4">
    <source>
        <dbReference type="Proteomes" id="UP000829999"/>
    </source>
</evidence>
<dbReference type="AlphaFoldDB" id="A0A9R0DG69"/>
<dbReference type="RefSeq" id="XP_035452041.2">
    <property type="nucleotide sequence ID" value="XM_035596148.2"/>
</dbReference>
<evidence type="ECO:0000259" key="3">
    <source>
        <dbReference type="PROSITE" id="PS50174"/>
    </source>
</evidence>
<feature type="compositionally biased region" description="Polar residues" evidence="2">
    <location>
        <begin position="632"/>
        <end position="661"/>
    </location>
</feature>
<dbReference type="PANTHER" id="PTHR13384:SF19">
    <property type="entry name" value="G PATCH DOMAIN-CONTAINING PROTEIN 1"/>
    <property type="match status" value="1"/>
</dbReference>
<feature type="compositionally biased region" description="Pro residues" evidence="2">
    <location>
        <begin position="339"/>
        <end position="349"/>
    </location>
</feature>
<dbReference type="OrthoDB" id="20507at2759"/>
<feature type="compositionally biased region" description="Basic and acidic residues" evidence="2">
    <location>
        <begin position="760"/>
        <end position="782"/>
    </location>
</feature>
<dbReference type="GO" id="GO:0003723">
    <property type="term" value="F:RNA binding"/>
    <property type="evidence" value="ECO:0007669"/>
    <property type="project" value="TreeGrafter"/>
</dbReference>
<organism evidence="4 5">
    <name type="scientific">Spodoptera frugiperda</name>
    <name type="common">Fall armyworm</name>
    <dbReference type="NCBI Taxonomy" id="7108"/>
    <lineage>
        <taxon>Eukaryota</taxon>
        <taxon>Metazoa</taxon>
        <taxon>Ecdysozoa</taxon>
        <taxon>Arthropoda</taxon>
        <taxon>Hexapoda</taxon>
        <taxon>Insecta</taxon>
        <taxon>Pterygota</taxon>
        <taxon>Neoptera</taxon>
        <taxon>Endopterygota</taxon>
        <taxon>Lepidoptera</taxon>
        <taxon>Glossata</taxon>
        <taxon>Ditrysia</taxon>
        <taxon>Noctuoidea</taxon>
        <taxon>Noctuidae</taxon>
        <taxon>Amphipyrinae</taxon>
        <taxon>Spodoptera</taxon>
    </lineage>
</organism>
<feature type="compositionally biased region" description="Acidic residues" evidence="2">
    <location>
        <begin position="199"/>
        <end position="211"/>
    </location>
</feature>
<feature type="compositionally biased region" description="Basic and acidic residues" evidence="2">
    <location>
        <begin position="812"/>
        <end position="829"/>
    </location>
</feature>
<comment type="similarity">
    <text evidence="1">Belongs to the GPATCH1 family.</text>
</comment>
<dbReference type="Pfam" id="PF01585">
    <property type="entry name" value="G-patch"/>
    <property type="match status" value="1"/>
</dbReference>
<gene>
    <name evidence="5" type="primary">LOC118277380</name>
</gene>
<accession>A0A9R0DG69</accession>
<feature type="region of interest" description="Disordered" evidence="2">
    <location>
        <begin position="304"/>
        <end position="380"/>
    </location>
</feature>
<dbReference type="GO" id="GO:0006397">
    <property type="term" value="P:mRNA processing"/>
    <property type="evidence" value="ECO:0007669"/>
    <property type="project" value="InterPro"/>
</dbReference>
<feature type="region of interest" description="Disordered" evidence="2">
    <location>
        <begin position="57"/>
        <end position="91"/>
    </location>
</feature>
<dbReference type="InterPro" id="IPR000467">
    <property type="entry name" value="G_patch_dom"/>
</dbReference>
<name>A0A9R0DG69_SPOFR</name>
<feature type="region of interest" description="Disordered" evidence="2">
    <location>
        <begin position="714"/>
        <end position="874"/>
    </location>
</feature>
<evidence type="ECO:0000256" key="1">
    <source>
        <dbReference type="ARBA" id="ARBA00008600"/>
    </source>
</evidence>
<evidence type="ECO:0000313" key="5">
    <source>
        <dbReference type="RefSeq" id="XP_035452041.2"/>
    </source>
</evidence>
<dbReference type="GeneID" id="118277380"/>
<evidence type="ECO:0000256" key="2">
    <source>
        <dbReference type="SAM" id="MobiDB-lite"/>
    </source>
</evidence>
<keyword evidence="4" id="KW-1185">Reference proteome</keyword>
<feature type="region of interest" description="Disordered" evidence="2">
    <location>
        <begin position="110"/>
        <end position="133"/>
    </location>
</feature>
<feature type="domain" description="G-patch" evidence="3">
    <location>
        <begin position="146"/>
        <end position="168"/>
    </location>
</feature>
<protein>
    <submittedName>
        <fullName evidence="5">G patch domain-containing protein 1 homolog isoform X1</fullName>
    </submittedName>
</protein>
<dbReference type="InterPro" id="IPR011666">
    <property type="entry name" value="DUF1604"/>
</dbReference>
<dbReference type="Pfam" id="PF26093">
    <property type="entry name" value="HTH_TGH"/>
    <property type="match status" value="1"/>
</dbReference>